<feature type="non-terminal residue" evidence="1">
    <location>
        <position position="1"/>
    </location>
</feature>
<reference evidence="1" key="1">
    <citation type="submission" date="2014-12" db="EMBL/GenBank/DDBJ databases">
        <title>Parallel Evolution in Life History Adaptation Evident in the Tissue-Specific Poeciliopsis prolifica transcriptome.</title>
        <authorList>
            <person name="Jue N.K."/>
            <person name="Foley R.J."/>
            <person name="Obergfell C."/>
            <person name="Reznick D.N."/>
            <person name="O'Neill R.J."/>
            <person name="O'Neill M.J."/>
        </authorList>
    </citation>
    <scope>NUCLEOTIDE SEQUENCE</scope>
</reference>
<proteinExistence type="predicted"/>
<sequence length="124" mass="13329">LLTIWAADLSCVFAELCASLSRHLHTALQEGCYPKPLLSRGNQPCCSCHGKQAPSPPLVSHCCCCRALGVKMTDEAQIFLTSAGAVTALQLEPELTVQTPSISLFAVDRHIAPSFFFCSPLLLL</sequence>
<dbReference type="AlphaFoldDB" id="A0A0S7EPZ3"/>
<dbReference type="EMBL" id="GBYX01476573">
    <property type="protein sequence ID" value="JAO05104.1"/>
    <property type="molecule type" value="Transcribed_RNA"/>
</dbReference>
<accession>A0A0S7EPZ3</accession>
<organism evidence="1">
    <name type="scientific">Poeciliopsis prolifica</name>
    <name type="common">blackstripe livebearer</name>
    <dbReference type="NCBI Taxonomy" id="188132"/>
    <lineage>
        <taxon>Eukaryota</taxon>
        <taxon>Metazoa</taxon>
        <taxon>Chordata</taxon>
        <taxon>Craniata</taxon>
        <taxon>Vertebrata</taxon>
        <taxon>Euteleostomi</taxon>
        <taxon>Actinopterygii</taxon>
        <taxon>Neopterygii</taxon>
        <taxon>Teleostei</taxon>
        <taxon>Neoteleostei</taxon>
        <taxon>Acanthomorphata</taxon>
        <taxon>Ovalentaria</taxon>
        <taxon>Atherinomorphae</taxon>
        <taxon>Cyprinodontiformes</taxon>
        <taxon>Poeciliidae</taxon>
        <taxon>Poeciliinae</taxon>
        <taxon>Poeciliopsis</taxon>
    </lineage>
</organism>
<protein>
    <submittedName>
        <fullName evidence="1">PPUP9388</fullName>
    </submittedName>
</protein>
<name>A0A0S7EPZ3_9TELE</name>
<feature type="non-terminal residue" evidence="1">
    <location>
        <position position="124"/>
    </location>
</feature>
<gene>
    <name evidence="1" type="primary">PPUP9388</name>
</gene>
<evidence type="ECO:0000313" key="1">
    <source>
        <dbReference type="EMBL" id="JAO05104.1"/>
    </source>
</evidence>